<reference evidence="2" key="1">
    <citation type="journal article" date="2019" name="Int. J. Syst. Evol. Microbiol.">
        <title>The Global Catalogue of Microorganisms (GCM) 10K type strain sequencing project: providing services to taxonomists for standard genome sequencing and annotation.</title>
        <authorList>
            <consortium name="The Broad Institute Genomics Platform"/>
            <consortium name="The Broad Institute Genome Sequencing Center for Infectious Disease"/>
            <person name="Wu L."/>
            <person name="Ma J."/>
        </authorList>
    </citation>
    <scope>NUCLEOTIDE SEQUENCE [LARGE SCALE GENOMIC DNA]</scope>
    <source>
        <strain evidence="2">JCM 17460</strain>
    </source>
</reference>
<comment type="caution">
    <text evidence="1">The sequence shown here is derived from an EMBL/GenBank/DDBJ whole genome shotgun (WGS) entry which is preliminary data.</text>
</comment>
<sequence length="94" mass="10504">MSAGPGAKPLRVMQWSLSVDRADRPSHDEDMVVPDWIGLVPRRRRGRERLAARKVARERAAQRVAAHHEKLHDALPVVPSQGDLICFNAAIHPC</sequence>
<organism evidence="1 2">
    <name type="scientific">Nocardioides daeguensis</name>
    <dbReference type="NCBI Taxonomy" id="908359"/>
    <lineage>
        <taxon>Bacteria</taxon>
        <taxon>Bacillati</taxon>
        <taxon>Actinomycetota</taxon>
        <taxon>Actinomycetes</taxon>
        <taxon>Propionibacteriales</taxon>
        <taxon>Nocardioidaceae</taxon>
        <taxon>Nocardioides</taxon>
    </lineage>
</organism>
<protein>
    <submittedName>
        <fullName evidence="1">Uncharacterized protein</fullName>
    </submittedName>
</protein>
<name>A0ABP6W8Y7_9ACTN</name>
<evidence type="ECO:0000313" key="1">
    <source>
        <dbReference type="EMBL" id="GAA3546977.1"/>
    </source>
</evidence>
<gene>
    <name evidence="1" type="ORF">GCM10022263_37590</name>
</gene>
<dbReference type="RefSeq" id="WP_218236128.1">
    <property type="nucleotide sequence ID" value="NZ_BAABBB010000022.1"/>
</dbReference>
<accession>A0ABP6W8Y7</accession>
<keyword evidence="2" id="KW-1185">Reference proteome</keyword>
<evidence type="ECO:0000313" key="2">
    <source>
        <dbReference type="Proteomes" id="UP001500301"/>
    </source>
</evidence>
<dbReference type="Proteomes" id="UP001500301">
    <property type="component" value="Unassembled WGS sequence"/>
</dbReference>
<dbReference type="EMBL" id="BAABBB010000022">
    <property type="protein sequence ID" value="GAA3546977.1"/>
    <property type="molecule type" value="Genomic_DNA"/>
</dbReference>
<proteinExistence type="predicted"/>